<name>A0A072TWX0_MEDTR</name>
<dbReference type="Proteomes" id="UP000002051">
    <property type="component" value="Unassembled WGS sequence"/>
</dbReference>
<reference evidence="2 4" key="1">
    <citation type="journal article" date="2011" name="Nature">
        <title>The Medicago genome provides insight into the evolution of rhizobial symbioses.</title>
        <authorList>
            <person name="Young N.D."/>
            <person name="Debelle F."/>
            <person name="Oldroyd G.E."/>
            <person name="Geurts R."/>
            <person name="Cannon S.B."/>
            <person name="Udvardi M.K."/>
            <person name="Benedito V.A."/>
            <person name="Mayer K.F."/>
            <person name="Gouzy J."/>
            <person name="Schoof H."/>
            <person name="Van de Peer Y."/>
            <person name="Proost S."/>
            <person name="Cook D.R."/>
            <person name="Meyers B.C."/>
            <person name="Spannagl M."/>
            <person name="Cheung F."/>
            <person name="De Mita S."/>
            <person name="Krishnakumar V."/>
            <person name="Gundlach H."/>
            <person name="Zhou S."/>
            <person name="Mudge J."/>
            <person name="Bharti A.K."/>
            <person name="Murray J.D."/>
            <person name="Naoumkina M.A."/>
            <person name="Rosen B."/>
            <person name="Silverstein K.A."/>
            <person name="Tang H."/>
            <person name="Rombauts S."/>
            <person name="Zhao P.X."/>
            <person name="Zhou P."/>
            <person name="Barbe V."/>
            <person name="Bardou P."/>
            <person name="Bechner M."/>
            <person name="Bellec A."/>
            <person name="Berger A."/>
            <person name="Berges H."/>
            <person name="Bidwell S."/>
            <person name="Bisseling T."/>
            <person name="Choisne N."/>
            <person name="Couloux A."/>
            <person name="Denny R."/>
            <person name="Deshpande S."/>
            <person name="Dai X."/>
            <person name="Doyle J.J."/>
            <person name="Dudez A.M."/>
            <person name="Farmer A.D."/>
            <person name="Fouteau S."/>
            <person name="Franken C."/>
            <person name="Gibelin C."/>
            <person name="Gish J."/>
            <person name="Goldstein S."/>
            <person name="Gonzalez A.J."/>
            <person name="Green P.J."/>
            <person name="Hallab A."/>
            <person name="Hartog M."/>
            <person name="Hua A."/>
            <person name="Humphray S.J."/>
            <person name="Jeong D.H."/>
            <person name="Jing Y."/>
            <person name="Jocker A."/>
            <person name="Kenton S.M."/>
            <person name="Kim D.J."/>
            <person name="Klee K."/>
            <person name="Lai H."/>
            <person name="Lang C."/>
            <person name="Lin S."/>
            <person name="Macmil S.L."/>
            <person name="Magdelenat G."/>
            <person name="Matthews L."/>
            <person name="McCorrison J."/>
            <person name="Monaghan E.L."/>
            <person name="Mun J.H."/>
            <person name="Najar F.Z."/>
            <person name="Nicholson C."/>
            <person name="Noirot C."/>
            <person name="O'Bleness M."/>
            <person name="Paule C.R."/>
            <person name="Poulain J."/>
            <person name="Prion F."/>
            <person name="Qin B."/>
            <person name="Qu C."/>
            <person name="Retzel E.F."/>
            <person name="Riddle C."/>
            <person name="Sallet E."/>
            <person name="Samain S."/>
            <person name="Samson N."/>
            <person name="Sanders I."/>
            <person name="Saurat O."/>
            <person name="Scarpelli C."/>
            <person name="Schiex T."/>
            <person name="Segurens B."/>
            <person name="Severin A.J."/>
            <person name="Sherrier D.J."/>
            <person name="Shi R."/>
            <person name="Sims S."/>
            <person name="Singer S.R."/>
            <person name="Sinharoy S."/>
            <person name="Sterck L."/>
            <person name="Viollet A."/>
            <person name="Wang B.B."/>
            <person name="Wang K."/>
            <person name="Wang M."/>
            <person name="Wang X."/>
            <person name="Warfsmann J."/>
            <person name="Weissenbach J."/>
            <person name="White D.D."/>
            <person name="White J.D."/>
            <person name="Wiley G.B."/>
            <person name="Wincker P."/>
            <person name="Xing Y."/>
            <person name="Yang L."/>
            <person name="Yao Z."/>
            <person name="Ying F."/>
            <person name="Zhai J."/>
            <person name="Zhou L."/>
            <person name="Zuber A."/>
            <person name="Denarie J."/>
            <person name="Dixon R.A."/>
            <person name="May G.D."/>
            <person name="Schwartz D.C."/>
            <person name="Rogers J."/>
            <person name="Quetier F."/>
            <person name="Town C.D."/>
            <person name="Roe B.A."/>
        </authorList>
    </citation>
    <scope>NUCLEOTIDE SEQUENCE [LARGE SCALE GENOMIC DNA]</scope>
    <source>
        <strain evidence="2">A17</strain>
        <strain evidence="3 4">cv. Jemalong A17</strain>
    </source>
</reference>
<protein>
    <submittedName>
        <fullName evidence="2">Transmembrane protein, putative</fullName>
    </submittedName>
</protein>
<dbReference type="HOGENOM" id="CLU_1930690_0_0_1"/>
<organism evidence="2 4">
    <name type="scientific">Medicago truncatula</name>
    <name type="common">Barrel medic</name>
    <name type="synonym">Medicago tribuloides</name>
    <dbReference type="NCBI Taxonomy" id="3880"/>
    <lineage>
        <taxon>Eukaryota</taxon>
        <taxon>Viridiplantae</taxon>
        <taxon>Streptophyta</taxon>
        <taxon>Embryophyta</taxon>
        <taxon>Tracheophyta</taxon>
        <taxon>Spermatophyta</taxon>
        <taxon>Magnoliopsida</taxon>
        <taxon>eudicotyledons</taxon>
        <taxon>Gunneridae</taxon>
        <taxon>Pentapetalae</taxon>
        <taxon>rosids</taxon>
        <taxon>fabids</taxon>
        <taxon>Fabales</taxon>
        <taxon>Fabaceae</taxon>
        <taxon>Papilionoideae</taxon>
        <taxon>50 kb inversion clade</taxon>
        <taxon>NPAAA clade</taxon>
        <taxon>Hologalegina</taxon>
        <taxon>IRL clade</taxon>
        <taxon>Trifolieae</taxon>
        <taxon>Medicago</taxon>
    </lineage>
</organism>
<evidence type="ECO:0000313" key="3">
    <source>
        <dbReference type="EnsemblPlants" id="KEH21994"/>
    </source>
</evidence>
<reference evidence="3" key="3">
    <citation type="submission" date="2015-04" db="UniProtKB">
        <authorList>
            <consortium name="EnsemblPlants"/>
        </authorList>
    </citation>
    <scope>IDENTIFICATION</scope>
    <source>
        <strain evidence="3">cv. Jemalong A17</strain>
    </source>
</reference>
<evidence type="ECO:0000256" key="1">
    <source>
        <dbReference type="SAM" id="Phobius"/>
    </source>
</evidence>
<feature type="transmembrane region" description="Helical" evidence="1">
    <location>
        <begin position="21"/>
        <end position="42"/>
    </location>
</feature>
<proteinExistence type="predicted"/>
<dbReference type="EMBL" id="CM001223">
    <property type="protein sequence ID" value="KEH21994.1"/>
    <property type="molecule type" value="Genomic_DNA"/>
</dbReference>
<keyword evidence="4" id="KW-1185">Reference proteome</keyword>
<keyword evidence="1" id="KW-1133">Transmembrane helix</keyword>
<feature type="transmembrane region" description="Helical" evidence="1">
    <location>
        <begin position="48"/>
        <end position="73"/>
    </location>
</feature>
<dbReference type="AlphaFoldDB" id="A0A072TWX0"/>
<keyword evidence="1" id="KW-0472">Membrane</keyword>
<gene>
    <name evidence="2" type="ordered locus">MTR_7g028900</name>
</gene>
<evidence type="ECO:0000313" key="2">
    <source>
        <dbReference type="EMBL" id="KEH21994.1"/>
    </source>
</evidence>
<dbReference type="EnsemblPlants" id="KEH21994">
    <property type="protein sequence ID" value="KEH21994"/>
    <property type="gene ID" value="MTR_7g028900"/>
</dbReference>
<sequence length="131" mass="13560">MVVRRTALAIHTTLSKSSGGGGGLVLDIGIAPLILDGGVLWFTGCSMLVLGLCCGHSIVAALVGGFVACRLLSGELPVLMNLRLLCFCALIQRLGGYSSITQKGLVLLTQKGFVVTKAFNSSLDLSSYASD</sequence>
<reference evidence="2 4" key="2">
    <citation type="journal article" date="2014" name="BMC Genomics">
        <title>An improved genome release (version Mt4.0) for the model legume Medicago truncatula.</title>
        <authorList>
            <person name="Tang H."/>
            <person name="Krishnakumar V."/>
            <person name="Bidwell S."/>
            <person name="Rosen B."/>
            <person name="Chan A."/>
            <person name="Zhou S."/>
            <person name="Gentzbittel L."/>
            <person name="Childs K.L."/>
            <person name="Yandell M."/>
            <person name="Gundlach H."/>
            <person name="Mayer K.F."/>
            <person name="Schwartz D.C."/>
            <person name="Town C.D."/>
        </authorList>
    </citation>
    <scope>GENOME REANNOTATION</scope>
    <source>
        <strain evidence="2">A17</strain>
        <strain evidence="3 4">cv. Jemalong A17</strain>
    </source>
</reference>
<accession>A0A072TWX0</accession>
<keyword evidence="1 2" id="KW-0812">Transmembrane</keyword>
<evidence type="ECO:0000313" key="4">
    <source>
        <dbReference type="Proteomes" id="UP000002051"/>
    </source>
</evidence>